<dbReference type="AlphaFoldDB" id="A0A150SIP5"/>
<dbReference type="Proteomes" id="UP000075515">
    <property type="component" value="Unassembled WGS sequence"/>
</dbReference>
<proteinExistence type="predicted"/>
<sequence>MVNLVGTIYRIGTDGTATETTPTLDDVTADGLDFHARPIEVGPTGDVDVISTEAIYRAVPG</sequence>
<reference evidence="1 2" key="1">
    <citation type="submission" date="2014-02" db="EMBL/GenBank/DDBJ databases">
        <title>The small core and large imbalanced accessory genome model reveals a collaborative survival strategy of Sorangium cellulosum strains in nature.</title>
        <authorList>
            <person name="Han K."/>
            <person name="Peng R."/>
            <person name="Blom J."/>
            <person name="Li Y.-Z."/>
        </authorList>
    </citation>
    <scope>NUCLEOTIDE SEQUENCE [LARGE SCALE GENOMIC DNA]</scope>
    <source>
        <strain evidence="1 2">So0149</strain>
    </source>
</reference>
<organism evidence="1 2">
    <name type="scientific">Sorangium cellulosum</name>
    <name type="common">Polyangium cellulosum</name>
    <dbReference type="NCBI Taxonomy" id="56"/>
    <lineage>
        <taxon>Bacteria</taxon>
        <taxon>Pseudomonadati</taxon>
        <taxon>Myxococcota</taxon>
        <taxon>Polyangia</taxon>
        <taxon>Polyangiales</taxon>
        <taxon>Polyangiaceae</taxon>
        <taxon>Sorangium</taxon>
    </lineage>
</organism>
<dbReference type="EMBL" id="JEMC01001942">
    <property type="protein sequence ID" value="KYF92362.1"/>
    <property type="molecule type" value="Genomic_DNA"/>
</dbReference>
<accession>A0A150SIP5</accession>
<comment type="caution">
    <text evidence="1">The sequence shown here is derived from an EMBL/GenBank/DDBJ whole genome shotgun (WGS) entry which is preliminary data.</text>
</comment>
<protein>
    <submittedName>
        <fullName evidence="1">Uncharacterized protein</fullName>
    </submittedName>
</protein>
<evidence type="ECO:0000313" key="2">
    <source>
        <dbReference type="Proteomes" id="UP000075515"/>
    </source>
</evidence>
<gene>
    <name evidence="1" type="ORF">BE18_21620</name>
</gene>
<name>A0A150SIP5_SORCE</name>
<evidence type="ECO:0000313" key="1">
    <source>
        <dbReference type="EMBL" id="KYF92362.1"/>
    </source>
</evidence>